<dbReference type="Proteomes" id="UP000542210">
    <property type="component" value="Unassembled WGS sequence"/>
</dbReference>
<dbReference type="InterPro" id="IPR000595">
    <property type="entry name" value="cNMP-bd_dom"/>
</dbReference>
<protein>
    <submittedName>
        <fullName evidence="5">Thioredoxin reductase (NADPH)</fullName>
        <ecNumber evidence="5">1.8.1.9</ecNumber>
    </submittedName>
</protein>
<dbReference type="SUPFAM" id="SSF51905">
    <property type="entry name" value="FAD/NAD(P)-binding domain"/>
    <property type="match status" value="1"/>
</dbReference>
<accession>A0A7W7G5S2</accession>
<proteinExistence type="predicted"/>
<dbReference type="Gene3D" id="3.50.50.60">
    <property type="entry name" value="FAD/NAD(P)-binding domain"/>
    <property type="match status" value="2"/>
</dbReference>
<reference evidence="5 6" key="1">
    <citation type="submission" date="2020-08" db="EMBL/GenBank/DDBJ databases">
        <title>Sequencing the genomes of 1000 actinobacteria strains.</title>
        <authorList>
            <person name="Klenk H.-P."/>
        </authorList>
    </citation>
    <scope>NUCLEOTIDE SEQUENCE [LARGE SCALE GENOMIC DNA]</scope>
    <source>
        <strain evidence="5 6">DSM 45784</strain>
    </source>
</reference>
<dbReference type="RefSeq" id="WP_184875897.1">
    <property type="nucleotide sequence ID" value="NZ_BOOV01000042.1"/>
</dbReference>
<gene>
    <name evidence="5" type="ORF">BJ982_000342</name>
</gene>
<dbReference type="AlphaFoldDB" id="A0A7W7G5S2"/>
<dbReference type="InterPro" id="IPR018490">
    <property type="entry name" value="cNMP-bd_dom_sf"/>
</dbReference>
<dbReference type="Gene3D" id="2.60.120.10">
    <property type="entry name" value="Jelly Rolls"/>
    <property type="match status" value="1"/>
</dbReference>
<keyword evidence="2 5" id="KW-0560">Oxidoreductase</keyword>
<dbReference type="PRINTS" id="PR00469">
    <property type="entry name" value="PNDRDTASEII"/>
</dbReference>
<feature type="domain" description="Cyclic nucleotide-binding" evidence="4">
    <location>
        <begin position="36"/>
        <end position="95"/>
    </location>
</feature>
<dbReference type="InterPro" id="IPR050097">
    <property type="entry name" value="Ferredoxin-NADP_redctase_2"/>
</dbReference>
<name>A0A7W7G5S2_9ACTN</name>
<evidence type="ECO:0000259" key="4">
    <source>
        <dbReference type="PROSITE" id="PS50042"/>
    </source>
</evidence>
<evidence type="ECO:0000256" key="1">
    <source>
        <dbReference type="ARBA" id="ARBA00022630"/>
    </source>
</evidence>
<dbReference type="SUPFAM" id="SSF51206">
    <property type="entry name" value="cAMP-binding domain-like"/>
    <property type="match status" value="1"/>
</dbReference>
<dbReference type="PRINTS" id="PR00368">
    <property type="entry name" value="FADPNR"/>
</dbReference>
<dbReference type="PROSITE" id="PS50042">
    <property type="entry name" value="CNMP_BINDING_3"/>
    <property type="match status" value="1"/>
</dbReference>
<dbReference type="PANTHER" id="PTHR48105">
    <property type="entry name" value="THIOREDOXIN REDUCTASE 1-RELATED-RELATED"/>
    <property type="match status" value="1"/>
</dbReference>
<evidence type="ECO:0000313" key="6">
    <source>
        <dbReference type="Proteomes" id="UP000542210"/>
    </source>
</evidence>
<dbReference type="EMBL" id="JACHND010000001">
    <property type="protein sequence ID" value="MBB4698798.1"/>
    <property type="molecule type" value="Genomic_DNA"/>
</dbReference>
<organism evidence="5 6">
    <name type="scientific">Sphaerisporangium siamense</name>
    <dbReference type="NCBI Taxonomy" id="795645"/>
    <lineage>
        <taxon>Bacteria</taxon>
        <taxon>Bacillati</taxon>
        <taxon>Actinomycetota</taxon>
        <taxon>Actinomycetes</taxon>
        <taxon>Streptosporangiales</taxon>
        <taxon>Streptosporangiaceae</taxon>
        <taxon>Sphaerisporangium</taxon>
    </lineage>
</organism>
<keyword evidence="6" id="KW-1185">Reference proteome</keyword>
<evidence type="ECO:0000256" key="2">
    <source>
        <dbReference type="ARBA" id="ARBA00023002"/>
    </source>
</evidence>
<dbReference type="SMART" id="SM00100">
    <property type="entry name" value="cNMP"/>
    <property type="match status" value="1"/>
</dbReference>
<comment type="caution">
    <text evidence="5">The sequence shown here is derived from an EMBL/GenBank/DDBJ whole genome shotgun (WGS) entry which is preliminary data.</text>
</comment>
<keyword evidence="1" id="KW-0285">Flavoprotein</keyword>
<evidence type="ECO:0000256" key="3">
    <source>
        <dbReference type="ARBA" id="ARBA00048132"/>
    </source>
</evidence>
<dbReference type="InterPro" id="IPR036188">
    <property type="entry name" value="FAD/NAD-bd_sf"/>
</dbReference>
<dbReference type="Pfam" id="PF07992">
    <property type="entry name" value="Pyr_redox_2"/>
    <property type="match status" value="1"/>
</dbReference>
<evidence type="ECO:0000313" key="5">
    <source>
        <dbReference type="EMBL" id="MBB4698798.1"/>
    </source>
</evidence>
<sequence length="567" mass="59212">MSPAHETPDLYGAYPRLGPAEMALLAACGTRHPTLPGEVLIREGERWPAFYVVLDGTVAVVEPSGDEERVHGVHGPGRFLGGLGLLTGQAGGLRAVVRDPGAVLSVPVADLRGVVDDHPGIGDVILRAYLIRRGVLAELEAGLRIMGSRHSPGSRRLREFAARNRLPHKWIDLEDDKEAGQLLDHLGFTPADVPVVILRGEKVLRAPGNAELARAGGMPAPLAREMVGDLVVVGAGPAGLAAAVYAASEGLSTVVVDAVAAGGLAAASALIGNHFGFPAGISGGELAERAAVQARKAGAEFTVPAKAVSLDRHERHYVICLEDGRSVSAHTVVVATGTRYRRLEVPGAAGFEGAGVHYAATPAEARLCMRAPVVVVGGGNDAGQAAIYLARHAARVRLLVRAGDLGRSMSRYLADELRRDPGVRILLNTEVRELVGDAGGELRAVVAEDTRTGERREIEAAAVFVLIGAEPQTRWLSGEVALDERGFVLTGPDVARLPASGTAARAPGEPWHESGRPFPLETSVMGVFAAGDVRAGSVKRVSSATGEGSMAVHLIHEHLKTTGHPPA</sequence>
<dbReference type="Pfam" id="PF00027">
    <property type="entry name" value="cNMP_binding"/>
    <property type="match status" value="1"/>
</dbReference>
<dbReference type="EC" id="1.8.1.9" evidence="5"/>
<dbReference type="GO" id="GO:0004791">
    <property type="term" value="F:thioredoxin-disulfide reductase (NADPH) activity"/>
    <property type="evidence" value="ECO:0007669"/>
    <property type="project" value="UniProtKB-EC"/>
</dbReference>
<dbReference type="InterPro" id="IPR023753">
    <property type="entry name" value="FAD/NAD-binding_dom"/>
</dbReference>
<dbReference type="InterPro" id="IPR014710">
    <property type="entry name" value="RmlC-like_jellyroll"/>
</dbReference>
<comment type="catalytic activity">
    <reaction evidence="3">
        <text>[thioredoxin]-dithiol + NADP(+) = [thioredoxin]-disulfide + NADPH + H(+)</text>
        <dbReference type="Rhea" id="RHEA:20345"/>
        <dbReference type="Rhea" id="RHEA-COMP:10698"/>
        <dbReference type="Rhea" id="RHEA-COMP:10700"/>
        <dbReference type="ChEBI" id="CHEBI:15378"/>
        <dbReference type="ChEBI" id="CHEBI:29950"/>
        <dbReference type="ChEBI" id="CHEBI:50058"/>
        <dbReference type="ChEBI" id="CHEBI:57783"/>
        <dbReference type="ChEBI" id="CHEBI:58349"/>
        <dbReference type="EC" id="1.8.1.9"/>
    </reaction>
</comment>